<feature type="compositionally biased region" description="Low complexity" evidence="1">
    <location>
        <begin position="536"/>
        <end position="552"/>
    </location>
</feature>
<feature type="compositionally biased region" description="Basic and acidic residues" evidence="1">
    <location>
        <begin position="330"/>
        <end position="347"/>
    </location>
</feature>
<evidence type="ECO:0000256" key="1">
    <source>
        <dbReference type="SAM" id="MobiDB-lite"/>
    </source>
</evidence>
<feature type="compositionally biased region" description="Pro residues" evidence="1">
    <location>
        <begin position="553"/>
        <end position="562"/>
    </location>
</feature>
<evidence type="ECO:0000313" key="2">
    <source>
        <dbReference type="EMBL" id="GLC56635.1"/>
    </source>
</evidence>
<feature type="compositionally biased region" description="Pro residues" evidence="1">
    <location>
        <begin position="745"/>
        <end position="759"/>
    </location>
</feature>
<dbReference type="AlphaFoldDB" id="A0A9W6BRI7"/>
<comment type="caution">
    <text evidence="2">The sequence shown here is derived from an EMBL/GenBank/DDBJ whole genome shotgun (WGS) entry which is preliminary data.</text>
</comment>
<evidence type="ECO:0000313" key="3">
    <source>
        <dbReference type="Proteomes" id="UP001165080"/>
    </source>
</evidence>
<dbReference type="EMBL" id="BRXU01000016">
    <property type="protein sequence ID" value="GLC56635.1"/>
    <property type="molecule type" value="Genomic_DNA"/>
</dbReference>
<sequence>MGLHGLICGCFAIPKDIGEVQAQVPQDLKDVSACNNASPENLPLEIVNNNSGKQPLPMDEGDSGQPCTGCVAKDSVNSIAIIRTSRSRVEPGVDYYYGMPSGRQTLSDRALVSSRALVGGVEYASFFVNPLAEGSHDGDAPIQYAGATLAMGMGHHNPLAAEYSDGRSTASTSCSSVPGSPAQIKIRALAPAGFHRAVIGSTGGSSDASDGVCCGAGRGDSACPTAPGTPLQRRATVKVIGVVDTACSEHSAPSSLRISIDAAPCSEPEEIEEEEEQEQAVMMVSGLASQPRDDLRRVSGSESGFGSGSEGGSRFGCGAISGSAVGQAWGKEEEGVEEEARVSEEARASAPQPRRSADACGANAPLRGVTPSEMTPSSSPRWDAGTDGGSCGGGGSSCGGGPCDAVRLSLTASLSPPSDLLPQTPVFDAGPIGRRVGSDMTAPLAKQHQSDVQEAGNGGGAADAAAAAAGGGSVHRDDGIPAQDTFAPCTPPLVARDVAAAGAGCDSPQGGREPRSNVQAGERFRSAGGSDGGDGAVAAGDEPPALRGTSSAPSPPRPPPPEAGEERCLAAAFLQVRSVPVEEVAGVAVPSPPLLPGAALTPGAAVSPACEEAQPAVEAAVELVVGEAQKQQQEEEEAMEVEPAEGAVEQAALVGPAPCEAVVGLESGEVASQQASEEMQPQPERQAMPEDPSPSPSPSLGEPSASVSDLLLLRKGFHSGGGFGGRNSTCSSCDVPSLPVRADAPAPPRPFMPTPPAAAPPSRRALATDSISGLTMTRQLIRRLGLFPVTPREPAAAERPAAAAAAVAEPAPAKGECDAAERQSPFAAAVSAATAALQHQPMDEVTAALAPAATPAVAAAPEVSSTAIESGKRSHESVSVTFALQLPNGNGAVAAVPVDVPRAAAAAADAAVEVVDEPRGLPAGDVGAGGGAENEDDEGDEEEDDFSSSLMSTRESSALFEERSSYNLYGTVSTRSMQNWLEPQGWKPLRERYGGGGGQQ</sequence>
<name>A0A9W6BRI7_9CHLO</name>
<dbReference type="OrthoDB" id="10469422at2759"/>
<feature type="region of interest" description="Disordered" evidence="1">
    <location>
        <begin position="288"/>
        <end position="313"/>
    </location>
</feature>
<feature type="compositionally biased region" description="Gly residues" evidence="1">
    <location>
        <begin position="386"/>
        <end position="398"/>
    </location>
</feature>
<feature type="region of interest" description="Disordered" evidence="1">
    <location>
        <begin position="45"/>
        <end position="65"/>
    </location>
</feature>
<feature type="compositionally biased region" description="Polar residues" evidence="1">
    <location>
        <begin position="947"/>
        <end position="956"/>
    </location>
</feature>
<feature type="region of interest" description="Disordered" evidence="1">
    <location>
        <begin position="916"/>
        <end position="959"/>
    </location>
</feature>
<dbReference type="Proteomes" id="UP001165080">
    <property type="component" value="Unassembled WGS sequence"/>
</dbReference>
<feature type="compositionally biased region" description="Polar residues" evidence="1">
    <location>
        <begin position="971"/>
        <end position="981"/>
    </location>
</feature>
<accession>A0A9W6BRI7</accession>
<protein>
    <submittedName>
        <fullName evidence="2">Uncharacterized protein</fullName>
    </submittedName>
</protein>
<feature type="region of interest" description="Disordered" evidence="1">
    <location>
        <begin position="326"/>
        <end position="398"/>
    </location>
</feature>
<feature type="region of interest" description="Disordered" evidence="1">
    <location>
        <begin position="971"/>
        <end position="1000"/>
    </location>
</feature>
<proteinExistence type="predicted"/>
<feature type="compositionally biased region" description="Gly residues" evidence="1">
    <location>
        <begin position="303"/>
        <end position="313"/>
    </location>
</feature>
<feature type="compositionally biased region" description="Acidic residues" evidence="1">
    <location>
        <begin position="933"/>
        <end position="946"/>
    </location>
</feature>
<feature type="region of interest" description="Disordered" evidence="1">
    <location>
        <begin position="671"/>
        <end position="705"/>
    </location>
</feature>
<organism evidence="2 3">
    <name type="scientific">Pleodorina starrii</name>
    <dbReference type="NCBI Taxonomy" id="330485"/>
    <lineage>
        <taxon>Eukaryota</taxon>
        <taxon>Viridiplantae</taxon>
        <taxon>Chlorophyta</taxon>
        <taxon>core chlorophytes</taxon>
        <taxon>Chlorophyceae</taxon>
        <taxon>CS clade</taxon>
        <taxon>Chlamydomonadales</taxon>
        <taxon>Volvocaceae</taxon>
        <taxon>Pleodorina</taxon>
    </lineage>
</organism>
<feature type="region of interest" description="Disordered" evidence="1">
    <location>
        <begin position="740"/>
        <end position="766"/>
    </location>
</feature>
<feature type="region of interest" description="Disordered" evidence="1">
    <location>
        <begin position="414"/>
        <end position="564"/>
    </location>
</feature>
<reference evidence="2 3" key="1">
    <citation type="journal article" date="2023" name="Commun. Biol.">
        <title>Reorganization of the ancestral sex-determining regions during the evolution of trioecy in Pleodorina starrii.</title>
        <authorList>
            <person name="Takahashi K."/>
            <person name="Suzuki S."/>
            <person name="Kawai-Toyooka H."/>
            <person name="Yamamoto K."/>
            <person name="Hamaji T."/>
            <person name="Ootsuki R."/>
            <person name="Yamaguchi H."/>
            <person name="Kawachi M."/>
            <person name="Higashiyama T."/>
            <person name="Nozaki H."/>
        </authorList>
    </citation>
    <scope>NUCLEOTIDE SEQUENCE [LARGE SCALE GENOMIC DNA]</scope>
    <source>
        <strain evidence="2 3">NIES-4479</strain>
    </source>
</reference>
<gene>
    <name evidence="2" type="primary">PLEST004166</name>
    <name evidence="2" type="ORF">PLESTB_001129200</name>
</gene>
<keyword evidence="3" id="KW-1185">Reference proteome</keyword>